<evidence type="ECO:0000313" key="2">
    <source>
        <dbReference type="EMBL" id="KIW66426.1"/>
    </source>
</evidence>
<dbReference type="EMBL" id="KN846959">
    <property type="protein sequence ID" value="KIW66426.1"/>
    <property type="molecule type" value="Genomic_DNA"/>
</dbReference>
<gene>
    <name evidence="2" type="ORF">PV04_05761</name>
</gene>
<protein>
    <submittedName>
        <fullName evidence="2">Uncharacterized protein</fullName>
    </submittedName>
</protein>
<keyword evidence="3" id="KW-1185">Reference proteome</keyword>
<name>A0A0D2CMH3_9EURO</name>
<proteinExistence type="predicted"/>
<evidence type="ECO:0000313" key="3">
    <source>
        <dbReference type="Proteomes" id="UP000054266"/>
    </source>
</evidence>
<dbReference type="Proteomes" id="UP000054266">
    <property type="component" value="Unassembled WGS sequence"/>
</dbReference>
<sequence>MDVQQCSLAGLTVSAPAELGPDQRPSQTAAAAGTDDDPREQQPPPPSQPQRQGEGHEAAPSSSATAALILTNNAFCSKCRGHGHFSPKCYAITDAFAGRNPEHTRYLVKAPNLTPTRFHHGLPWSGLPYRQLEIMKTSTGEWKASTSSSSTHGVSGPQTYGDAVALMISCMEHLGRYNTFKPAQYELLSDMGAEVERHSRHLGRQASRALTKAWKTHAERTIDVVERFVSHMVLTIRDFERTAILVPLAVEIKQYRKDVGSTRDEVTYSDVWEYVIAHLDCGRPDDQGSGRSKEAAGILETRSLDPKHVHDLTSTMAALRAHYDDCLGRLREWNIEQSWWPEVGVRLRISRALEMVLQMPPRLVPTLGEPDLSTALNIQDLEWPDLDDVWYEWRRAKRQPSRVVPLY</sequence>
<organism evidence="2 3">
    <name type="scientific">Phialophora macrospora</name>
    <dbReference type="NCBI Taxonomy" id="1851006"/>
    <lineage>
        <taxon>Eukaryota</taxon>
        <taxon>Fungi</taxon>
        <taxon>Dikarya</taxon>
        <taxon>Ascomycota</taxon>
        <taxon>Pezizomycotina</taxon>
        <taxon>Eurotiomycetes</taxon>
        <taxon>Chaetothyriomycetidae</taxon>
        <taxon>Chaetothyriales</taxon>
        <taxon>Herpotrichiellaceae</taxon>
        <taxon>Phialophora</taxon>
    </lineage>
</organism>
<dbReference type="HOGENOM" id="CLU_748033_0_0_1"/>
<evidence type="ECO:0000256" key="1">
    <source>
        <dbReference type="SAM" id="MobiDB-lite"/>
    </source>
</evidence>
<accession>A0A0D2CMH3</accession>
<dbReference type="AlphaFoldDB" id="A0A0D2CMH3"/>
<reference evidence="2 3" key="1">
    <citation type="submission" date="2015-01" db="EMBL/GenBank/DDBJ databases">
        <title>The Genome Sequence of Capronia semiimmersa CBS27337.</title>
        <authorList>
            <consortium name="The Broad Institute Genomics Platform"/>
            <person name="Cuomo C."/>
            <person name="de Hoog S."/>
            <person name="Gorbushina A."/>
            <person name="Stielow B."/>
            <person name="Teixiera M."/>
            <person name="Abouelleil A."/>
            <person name="Chapman S.B."/>
            <person name="Priest M."/>
            <person name="Young S.K."/>
            <person name="Wortman J."/>
            <person name="Nusbaum C."/>
            <person name="Birren B."/>
        </authorList>
    </citation>
    <scope>NUCLEOTIDE SEQUENCE [LARGE SCALE GENOMIC DNA]</scope>
    <source>
        <strain evidence="2 3">CBS 27337</strain>
    </source>
</reference>
<feature type="region of interest" description="Disordered" evidence="1">
    <location>
        <begin position="1"/>
        <end position="63"/>
    </location>
</feature>